<feature type="chain" id="PRO_5002101169" description="GlyGly-CTERM sorting domain-containing protein" evidence="2">
    <location>
        <begin position="28"/>
        <end position="271"/>
    </location>
</feature>
<feature type="region of interest" description="Disordered" evidence="1">
    <location>
        <begin position="66"/>
        <end position="92"/>
    </location>
</feature>
<sequence length="271" mass="30200">MKNLVLTLTAYSAIATLQLALVSPAHASPDSKSEDKQVISTEFRYDHPFVAAESLLPKTTDVLSNNSVVKQSTDDTGTQQNTLSKTDKHQQHLGVNKSSSDIVVSSVNEFWIYESWVTLEQDIDYDGYHSAFSIEFDADTIFTRAPVYAVLYLGKDGIYEAIHVSSEFYIYSEDSTDTFTIESSLISGFPPSEYDILLELYDADTEVLVAFTDAYDDSALAYLALESENNEYIVEDSVVIVEEHGGAWSVLSLFFLGGIVLKRRLNKPSRH</sequence>
<feature type="compositionally biased region" description="Polar residues" evidence="1">
    <location>
        <begin position="66"/>
        <end position="84"/>
    </location>
</feature>
<gene>
    <name evidence="3" type="ORF">RJ41_07835</name>
</gene>
<name>A0A0B3Z7X5_9ALTE</name>
<dbReference type="Proteomes" id="UP000031197">
    <property type="component" value="Unassembled WGS sequence"/>
</dbReference>
<keyword evidence="4" id="KW-1185">Reference proteome</keyword>
<dbReference type="OrthoDB" id="6322244at2"/>
<reference evidence="3 4" key="1">
    <citation type="submission" date="2014-12" db="EMBL/GenBank/DDBJ databases">
        <title>Genome sequencing of Alteromonas marina AD001.</title>
        <authorList>
            <person name="Adrian T.G.S."/>
            <person name="Chan K.G."/>
        </authorList>
    </citation>
    <scope>NUCLEOTIDE SEQUENCE [LARGE SCALE GENOMIC DNA]</scope>
    <source>
        <strain evidence="3 4">AD001</strain>
    </source>
</reference>
<keyword evidence="2" id="KW-0732">Signal</keyword>
<evidence type="ECO:0000256" key="1">
    <source>
        <dbReference type="SAM" id="MobiDB-lite"/>
    </source>
</evidence>
<proteinExistence type="predicted"/>
<accession>A0A0B3Z7X5</accession>
<evidence type="ECO:0000313" key="4">
    <source>
        <dbReference type="Proteomes" id="UP000031197"/>
    </source>
</evidence>
<dbReference type="AlphaFoldDB" id="A0A0B3Z7X5"/>
<dbReference type="RefSeq" id="WP_039219011.1">
    <property type="nucleotide sequence ID" value="NZ_JWLW01000012.1"/>
</dbReference>
<evidence type="ECO:0000313" key="3">
    <source>
        <dbReference type="EMBL" id="KHT54420.1"/>
    </source>
</evidence>
<evidence type="ECO:0000256" key="2">
    <source>
        <dbReference type="SAM" id="SignalP"/>
    </source>
</evidence>
<evidence type="ECO:0008006" key="5">
    <source>
        <dbReference type="Google" id="ProtNLM"/>
    </source>
</evidence>
<feature type="signal peptide" evidence="2">
    <location>
        <begin position="1"/>
        <end position="27"/>
    </location>
</feature>
<dbReference type="NCBIfam" id="NF038116">
    <property type="entry name" value="Sden1266_dom"/>
    <property type="match status" value="1"/>
</dbReference>
<organism evidence="3 4">
    <name type="scientific">Alteromonas marina</name>
    <dbReference type="NCBI Taxonomy" id="203795"/>
    <lineage>
        <taxon>Bacteria</taxon>
        <taxon>Pseudomonadati</taxon>
        <taxon>Pseudomonadota</taxon>
        <taxon>Gammaproteobacteria</taxon>
        <taxon>Alteromonadales</taxon>
        <taxon>Alteromonadaceae</taxon>
        <taxon>Alteromonas/Salinimonas group</taxon>
        <taxon>Alteromonas</taxon>
    </lineage>
</organism>
<protein>
    <recommendedName>
        <fullName evidence="5">GlyGly-CTERM sorting domain-containing protein</fullName>
    </recommendedName>
</protein>
<dbReference type="EMBL" id="JWLW01000012">
    <property type="protein sequence ID" value="KHT54420.1"/>
    <property type="molecule type" value="Genomic_DNA"/>
</dbReference>
<comment type="caution">
    <text evidence="3">The sequence shown here is derived from an EMBL/GenBank/DDBJ whole genome shotgun (WGS) entry which is preliminary data.</text>
</comment>